<accession>A0A2T1BXZ9</accession>
<protein>
    <submittedName>
        <fullName evidence="1">Uncharacterized protein</fullName>
    </submittedName>
</protein>
<organism evidence="1 2">
    <name type="scientific">Merismopedia glauca CCAP 1448/3</name>
    <dbReference type="NCBI Taxonomy" id="1296344"/>
    <lineage>
        <taxon>Bacteria</taxon>
        <taxon>Bacillati</taxon>
        <taxon>Cyanobacteriota</taxon>
        <taxon>Cyanophyceae</taxon>
        <taxon>Synechococcales</taxon>
        <taxon>Merismopediaceae</taxon>
        <taxon>Merismopedia</taxon>
    </lineage>
</organism>
<reference evidence="1 2" key="2">
    <citation type="submission" date="2018-03" db="EMBL/GenBank/DDBJ databases">
        <title>The ancient ancestry and fast evolution of plastids.</title>
        <authorList>
            <person name="Moore K.R."/>
            <person name="Magnabosco C."/>
            <person name="Momper L."/>
            <person name="Gold D.A."/>
            <person name="Bosak T."/>
            <person name="Fournier G.P."/>
        </authorList>
    </citation>
    <scope>NUCLEOTIDE SEQUENCE [LARGE SCALE GENOMIC DNA]</scope>
    <source>
        <strain evidence="1 2">CCAP 1448/3</strain>
    </source>
</reference>
<keyword evidence="2" id="KW-1185">Reference proteome</keyword>
<proteinExistence type="predicted"/>
<comment type="caution">
    <text evidence="1">The sequence shown here is derived from an EMBL/GenBank/DDBJ whole genome shotgun (WGS) entry which is preliminary data.</text>
</comment>
<dbReference type="OrthoDB" id="482640at2"/>
<dbReference type="RefSeq" id="WP_106291064.1">
    <property type="nucleotide sequence ID" value="NZ_CAWNTC010000186.1"/>
</dbReference>
<dbReference type="AlphaFoldDB" id="A0A2T1BXZ9"/>
<reference evidence="1 2" key="1">
    <citation type="submission" date="2018-02" db="EMBL/GenBank/DDBJ databases">
        <authorList>
            <person name="Cohen D.B."/>
            <person name="Kent A.D."/>
        </authorList>
    </citation>
    <scope>NUCLEOTIDE SEQUENCE [LARGE SCALE GENOMIC DNA]</scope>
    <source>
        <strain evidence="1 2">CCAP 1448/3</strain>
    </source>
</reference>
<sequence length="170" mass="19259">MPTKEWLQQHTKVQAYLDDELAAKLSSWMKAQNIEQFSQAVVVILEHYLNDRPPSTISSQVLFDEVESLKREVDSIKTLLVEAGAKALSPKMPAEIAIAPTKRVDIEYTEAEAQAGLTKTQLCDRLNLTLHQAEKAAKEQKMTINDYLLKVTGWKPSEGKRPRYYPSKES</sequence>
<dbReference type="EMBL" id="PVWJ01000148">
    <property type="protein sequence ID" value="PSB00905.1"/>
    <property type="molecule type" value="Genomic_DNA"/>
</dbReference>
<evidence type="ECO:0000313" key="2">
    <source>
        <dbReference type="Proteomes" id="UP000238762"/>
    </source>
</evidence>
<dbReference type="Proteomes" id="UP000238762">
    <property type="component" value="Unassembled WGS sequence"/>
</dbReference>
<gene>
    <name evidence="1" type="ORF">C7B64_21040</name>
</gene>
<evidence type="ECO:0000313" key="1">
    <source>
        <dbReference type="EMBL" id="PSB00905.1"/>
    </source>
</evidence>
<name>A0A2T1BXZ9_9CYAN</name>